<dbReference type="InterPro" id="IPR036291">
    <property type="entry name" value="NAD(P)-bd_dom_sf"/>
</dbReference>
<dbReference type="CDD" id="cd09071">
    <property type="entry name" value="FAR_C"/>
    <property type="match status" value="1"/>
</dbReference>
<dbReference type="EMBL" id="JBEUOH010000012">
    <property type="protein sequence ID" value="KAL0881039.1"/>
    <property type="molecule type" value="Genomic_DNA"/>
</dbReference>
<comment type="catalytic activity">
    <reaction evidence="4">
        <text>a long-chain fatty acyl-CoA + 2 NADPH + 2 H(+) = a long-chain primary fatty alcohol + 2 NADP(+) + CoA</text>
        <dbReference type="Rhea" id="RHEA:52716"/>
        <dbReference type="ChEBI" id="CHEBI:15378"/>
        <dbReference type="ChEBI" id="CHEBI:57287"/>
        <dbReference type="ChEBI" id="CHEBI:57783"/>
        <dbReference type="ChEBI" id="CHEBI:58349"/>
        <dbReference type="ChEBI" id="CHEBI:77396"/>
        <dbReference type="ChEBI" id="CHEBI:83139"/>
        <dbReference type="EC" id="1.2.1.84"/>
    </reaction>
</comment>
<dbReference type="SUPFAM" id="SSF51735">
    <property type="entry name" value="NAD(P)-binding Rossmann-fold domains"/>
    <property type="match status" value="1"/>
</dbReference>
<keyword evidence="4" id="KW-1133">Transmembrane helix</keyword>
<proteinExistence type="inferred from homology"/>
<dbReference type="CDD" id="cd05236">
    <property type="entry name" value="FAR-N_SDR_e"/>
    <property type="match status" value="1"/>
</dbReference>
<dbReference type="InterPro" id="IPR033640">
    <property type="entry name" value="FAR_C"/>
</dbReference>
<evidence type="ECO:0000256" key="1">
    <source>
        <dbReference type="ARBA" id="ARBA00005928"/>
    </source>
</evidence>
<evidence type="ECO:0000313" key="7">
    <source>
        <dbReference type="EMBL" id="KAL0881039.1"/>
    </source>
</evidence>
<dbReference type="Pfam" id="PF03015">
    <property type="entry name" value="Sterile"/>
    <property type="match status" value="1"/>
</dbReference>
<dbReference type="InterPro" id="IPR026055">
    <property type="entry name" value="FAR"/>
</dbReference>
<dbReference type="Proteomes" id="UP001549920">
    <property type="component" value="Unassembled WGS sequence"/>
</dbReference>
<protein>
    <recommendedName>
        <fullName evidence="4">Fatty acyl-CoA reductase</fullName>
        <ecNumber evidence="4">1.2.1.84</ecNumber>
    </recommendedName>
</protein>
<evidence type="ECO:0000256" key="4">
    <source>
        <dbReference type="RuleBase" id="RU363097"/>
    </source>
</evidence>
<feature type="domain" description="Thioester reductase (TE)" evidence="6">
    <location>
        <begin position="29"/>
        <end position="292"/>
    </location>
</feature>
<dbReference type="Pfam" id="PF07993">
    <property type="entry name" value="NAD_binding_4"/>
    <property type="match status" value="1"/>
</dbReference>
<dbReference type="InterPro" id="IPR013120">
    <property type="entry name" value="FAR_NAD-bd"/>
</dbReference>
<keyword evidence="4" id="KW-0812">Transmembrane</keyword>
<accession>A0ABR3HWV3</accession>
<keyword evidence="2 4" id="KW-0444">Lipid biosynthesis</keyword>
<dbReference type="PANTHER" id="PTHR11011">
    <property type="entry name" value="MALE STERILITY PROTEIN 2-RELATED"/>
    <property type="match status" value="1"/>
</dbReference>
<evidence type="ECO:0000259" key="6">
    <source>
        <dbReference type="Pfam" id="PF07993"/>
    </source>
</evidence>
<evidence type="ECO:0000313" key="8">
    <source>
        <dbReference type="Proteomes" id="UP001549920"/>
    </source>
</evidence>
<keyword evidence="3 4" id="KW-0443">Lipid metabolism</keyword>
<comment type="similarity">
    <text evidence="1 4">Belongs to the fatty acyl-CoA reductase family.</text>
</comment>
<keyword evidence="4" id="KW-0472">Membrane</keyword>
<keyword evidence="4" id="KW-0521">NADP</keyword>
<evidence type="ECO:0000256" key="2">
    <source>
        <dbReference type="ARBA" id="ARBA00022516"/>
    </source>
</evidence>
<dbReference type="EC" id="1.2.1.84" evidence="4"/>
<keyword evidence="4" id="KW-0560">Oxidoreductase</keyword>
<evidence type="ECO:0000259" key="5">
    <source>
        <dbReference type="Pfam" id="PF03015"/>
    </source>
</evidence>
<organism evidence="7 8">
    <name type="scientific">Loxostege sticticalis</name>
    <name type="common">Beet webworm moth</name>
    <dbReference type="NCBI Taxonomy" id="481309"/>
    <lineage>
        <taxon>Eukaryota</taxon>
        <taxon>Metazoa</taxon>
        <taxon>Ecdysozoa</taxon>
        <taxon>Arthropoda</taxon>
        <taxon>Hexapoda</taxon>
        <taxon>Insecta</taxon>
        <taxon>Pterygota</taxon>
        <taxon>Neoptera</taxon>
        <taxon>Endopterygota</taxon>
        <taxon>Lepidoptera</taxon>
        <taxon>Glossata</taxon>
        <taxon>Ditrysia</taxon>
        <taxon>Pyraloidea</taxon>
        <taxon>Crambidae</taxon>
        <taxon>Pyraustinae</taxon>
        <taxon>Loxostege</taxon>
    </lineage>
</organism>
<feature type="transmembrane region" description="Helical" evidence="4">
    <location>
        <begin position="358"/>
        <end position="379"/>
    </location>
</feature>
<comment type="function">
    <text evidence="4">Catalyzes the reduction of fatty acyl-CoA to fatty alcohols.</text>
</comment>
<feature type="domain" description="Fatty acyl-CoA reductase C-terminal" evidence="5">
    <location>
        <begin position="363"/>
        <end position="451"/>
    </location>
</feature>
<dbReference type="Gene3D" id="3.40.50.720">
    <property type="entry name" value="NAD(P)-binding Rossmann-like Domain"/>
    <property type="match status" value="1"/>
</dbReference>
<name>A0ABR3HWV3_LOXSC</name>
<dbReference type="PANTHER" id="PTHR11011:SF45">
    <property type="entry name" value="FATTY ACYL-COA REDUCTASE CG8306-RELATED"/>
    <property type="match status" value="1"/>
</dbReference>
<sequence>MQENSNAVDEVLFHSSPIVNFYNGRSVFVTGATGFLGTVLVEKLLFSCNGINNIYILIKRKNQKSTEERFFDYLNSTAFQRIKDKNPSLMKKIKPISGNLEEDNIGISRNDISLLQQEVSVVFHAAAKLSFNMDMTTAININTKPTEQLIAICKQMQNISVFVYVSSAYSNMHKQVIDEKVYKTGVALETVFDTLKSKGCADNLLDGRPNAYTYSKALTEEIIEKEFDDIPAAIVRPSIIISSLKEPMPGWVTGWQGLTRVVAVACRGLLRIWYGNPSVVLDIIPVDYVANLLIAAAWETSQSRLKNANGVKIFNCCSGLRNPIDVGHFMDICVKHGKRHILTNRRFRIKSNYISYKMWLLVLHVIPSFILDIVCWVTGKKPVMMKTLKNILRLSSYLEYFTQHQFLILDSNVQALLRKMEDIDQQIFELDVTKIQWEEYLKDYVLGITKYN</sequence>
<gene>
    <name evidence="7" type="ORF">ABMA27_002175</name>
</gene>
<keyword evidence="8" id="KW-1185">Reference proteome</keyword>
<reference evidence="7 8" key="1">
    <citation type="submission" date="2024-06" db="EMBL/GenBank/DDBJ databases">
        <title>A chromosome-level genome assembly of beet webworm, Loxostege sticticalis.</title>
        <authorList>
            <person name="Zhang Y."/>
        </authorList>
    </citation>
    <scope>NUCLEOTIDE SEQUENCE [LARGE SCALE GENOMIC DNA]</scope>
    <source>
        <strain evidence="7">AQ026</strain>
        <tissue evidence="7">Whole body</tissue>
    </source>
</reference>
<evidence type="ECO:0000256" key="3">
    <source>
        <dbReference type="ARBA" id="ARBA00023098"/>
    </source>
</evidence>
<comment type="caution">
    <text evidence="7">The sequence shown here is derived from an EMBL/GenBank/DDBJ whole genome shotgun (WGS) entry which is preliminary data.</text>
</comment>